<dbReference type="STRING" id="81985.R0H7Z8"/>
<dbReference type="InterPro" id="IPR032675">
    <property type="entry name" value="LRR_dom_sf"/>
</dbReference>
<dbReference type="InterPro" id="IPR055357">
    <property type="entry name" value="LRR_At1g61320_AtMIF1"/>
</dbReference>
<dbReference type="PANTHER" id="PTHR31900">
    <property type="entry name" value="F-BOX/RNI SUPERFAMILY PROTEIN-RELATED"/>
    <property type="match status" value="1"/>
</dbReference>
<dbReference type="CDD" id="cd22160">
    <property type="entry name" value="F-box_AtFBL13-like"/>
    <property type="match status" value="1"/>
</dbReference>
<dbReference type="PANTHER" id="PTHR31900:SF30">
    <property type="entry name" value="SUPERFAMILY PROTEIN, PUTATIVE-RELATED"/>
    <property type="match status" value="1"/>
</dbReference>
<dbReference type="AlphaFoldDB" id="R0H7Z8"/>
<dbReference type="Pfam" id="PF23622">
    <property type="entry name" value="LRR_At1g61320_AtMIF1"/>
    <property type="match status" value="1"/>
</dbReference>
<dbReference type="Gene3D" id="1.20.1280.50">
    <property type="match status" value="1"/>
</dbReference>
<dbReference type="SUPFAM" id="SSF81383">
    <property type="entry name" value="F-box domain"/>
    <property type="match status" value="1"/>
</dbReference>
<name>R0H7Z8_9BRAS</name>
<feature type="domain" description="F-box" evidence="1">
    <location>
        <begin position="2"/>
        <end position="52"/>
    </location>
</feature>
<gene>
    <name evidence="2" type="ORF">CARUB_v10003569mg</name>
</gene>
<keyword evidence="3" id="KW-1185">Reference proteome</keyword>
<accession>R0H7Z8</accession>
<dbReference type="InterPro" id="IPR050232">
    <property type="entry name" value="FBL13/AtMIF1-like"/>
</dbReference>
<proteinExistence type="predicted"/>
<dbReference type="PROSITE" id="PS50181">
    <property type="entry name" value="FBOX"/>
    <property type="match status" value="1"/>
</dbReference>
<organism evidence="2 3">
    <name type="scientific">Capsella rubella</name>
    <dbReference type="NCBI Taxonomy" id="81985"/>
    <lineage>
        <taxon>Eukaryota</taxon>
        <taxon>Viridiplantae</taxon>
        <taxon>Streptophyta</taxon>
        <taxon>Embryophyta</taxon>
        <taxon>Tracheophyta</taxon>
        <taxon>Spermatophyta</taxon>
        <taxon>Magnoliopsida</taxon>
        <taxon>eudicotyledons</taxon>
        <taxon>Gunneridae</taxon>
        <taxon>Pentapetalae</taxon>
        <taxon>rosids</taxon>
        <taxon>malvids</taxon>
        <taxon>Brassicales</taxon>
        <taxon>Brassicaceae</taxon>
        <taxon>Camelineae</taxon>
        <taxon>Capsella</taxon>
    </lineage>
</organism>
<dbReference type="Gene3D" id="3.80.10.10">
    <property type="entry name" value="Ribonuclease Inhibitor"/>
    <property type="match status" value="1"/>
</dbReference>
<evidence type="ECO:0000313" key="3">
    <source>
        <dbReference type="Proteomes" id="UP000029121"/>
    </source>
</evidence>
<dbReference type="InterPro" id="IPR053781">
    <property type="entry name" value="F-box_AtFBL13-like"/>
</dbReference>
<evidence type="ECO:0000313" key="2">
    <source>
        <dbReference type="EMBL" id="EOA19708.1"/>
    </source>
</evidence>
<reference evidence="3" key="1">
    <citation type="journal article" date="2013" name="Nat. Genet.">
        <title>The Capsella rubella genome and the genomic consequences of rapid mating system evolution.</title>
        <authorList>
            <person name="Slotte T."/>
            <person name="Hazzouri K.M."/>
            <person name="Agren J.A."/>
            <person name="Koenig D."/>
            <person name="Maumus F."/>
            <person name="Guo Y.L."/>
            <person name="Steige K."/>
            <person name="Platts A.E."/>
            <person name="Escobar J.S."/>
            <person name="Newman L.K."/>
            <person name="Wang W."/>
            <person name="Mandakova T."/>
            <person name="Vello E."/>
            <person name="Smith L.M."/>
            <person name="Henz S.R."/>
            <person name="Steffen J."/>
            <person name="Takuno S."/>
            <person name="Brandvain Y."/>
            <person name="Coop G."/>
            <person name="Andolfatto P."/>
            <person name="Hu T.T."/>
            <person name="Blanchette M."/>
            <person name="Clark R.M."/>
            <person name="Quesneville H."/>
            <person name="Nordborg M."/>
            <person name="Gaut B.S."/>
            <person name="Lysak M.A."/>
            <person name="Jenkins J."/>
            <person name="Grimwood J."/>
            <person name="Chapman J."/>
            <person name="Prochnik S."/>
            <person name="Shu S."/>
            <person name="Rokhsar D."/>
            <person name="Schmutz J."/>
            <person name="Weigel D."/>
            <person name="Wright S.I."/>
        </authorList>
    </citation>
    <scope>NUCLEOTIDE SEQUENCE [LARGE SCALE GENOMIC DNA]</scope>
    <source>
        <strain evidence="3">cv. Monte Gargano</strain>
    </source>
</reference>
<dbReference type="Pfam" id="PF00646">
    <property type="entry name" value="F-box"/>
    <property type="match status" value="1"/>
</dbReference>
<dbReference type="Proteomes" id="UP000029121">
    <property type="component" value="Unassembled WGS sequence"/>
</dbReference>
<dbReference type="SUPFAM" id="SSF52047">
    <property type="entry name" value="RNI-like"/>
    <property type="match status" value="1"/>
</dbReference>
<dbReference type="InterPro" id="IPR001810">
    <property type="entry name" value="F-box_dom"/>
</dbReference>
<sequence>MTAPIDKLPEELLSKIISFLPLKFAISTSVLSKKWENAWKIIPSVCIVYRGDESSAIPITSNMHRLTTEKISTFHLRVDRVPKRDNDVDDCLCFFMMVKPENMVLRFIGSDHEYSFMDEFFDNGSIKRLIVEHPHMKPMPKPVSWCSLRSLALYCPYLPQQALDNILVGCPVMRSLTLHQCEDQLVYFDLREAPSVENLDIDMMYWNHDVSDAAVKIEAPNIRYLRLSIASPCVLVDVSSLKEAKLNISNIRWLTKVEDFLPAMMLKLQNVKKLTFGSTFLDVLSSSLAQVHDFPFPTFKVEDLTLETMILESLLPGIGRLLQNSPALKHLTVDVVKQPEEEADHVPVHSFIHLLRLLNVKTLLYIQCMRLCCNV</sequence>
<evidence type="ECO:0000259" key="1">
    <source>
        <dbReference type="PROSITE" id="PS50181"/>
    </source>
</evidence>
<dbReference type="InterPro" id="IPR036047">
    <property type="entry name" value="F-box-like_dom_sf"/>
</dbReference>
<dbReference type="EMBL" id="KB870810">
    <property type="protein sequence ID" value="EOA19708.1"/>
    <property type="molecule type" value="Genomic_DNA"/>
</dbReference>
<protein>
    <recommendedName>
        <fullName evidence="1">F-box domain-containing protein</fullName>
    </recommendedName>
</protein>